<keyword evidence="2" id="KW-1185">Reference proteome</keyword>
<dbReference type="EMBL" id="JAXOTQ010000056">
    <property type="protein sequence ID" value="MDZ5493928.1"/>
    <property type="molecule type" value="Genomic_DNA"/>
</dbReference>
<dbReference type="RefSeq" id="WP_322443444.1">
    <property type="nucleotide sequence ID" value="NZ_JAXOTQ010000056.1"/>
</dbReference>
<reference evidence="1 2" key="1">
    <citation type="submission" date="2023-12" db="EMBL/GenBank/DDBJ databases">
        <title>Micromonospora sp. nov., isolated from Atacama Desert.</title>
        <authorList>
            <person name="Carro L."/>
            <person name="Golinska P."/>
            <person name="Klenk H.-P."/>
            <person name="Goodfellow M."/>
        </authorList>
    </citation>
    <scope>NUCLEOTIDE SEQUENCE [LARGE SCALE GENOMIC DNA]</scope>
    <source>
        <strain evidence="1 2">4G53</strain>
    </source>
</reference>
<dbReference type="Proteomes" id="UP001290101">
    <property type="component" value="Unassembled WGS sequence"/>
</dbReference>
<evidence type="ECO:0000313" key="1">
    <source>
        <dbReference type="EMBL" id="MDZ5493928.1"/>
    </source>
</evidence>
<protein>
    <submittedName>
        <fullName evidence="1">Uncharacterized protein</fullName>
    </submittedName>
</protein>
<sequence>MRGFAGDRDEFVKQIAAVAAQLKSDGLAKAVANARSYRPAFFAGLPAPVQREVAQYLDQALG</sequence>
<name>A0ABU5JMS8_9ACTN</name>
<accession>A0ABU5JMS8</accession>
<comment type="caution">
    <text evidence="1">The sequence shown here is derived from an EMBL/GenBank/DDBJ whole genome shotgun (WGS) entry which is preliminary data.</text>
</comment>
<proteinExistence type="predicted"/>
<gene>
    <name evidence="1" type="ORF">U2F25_31470</name>
</gene>
<organism evidence="1 2">
    <name type="scientific">Micromonospora sicca</name>
    <dbReference type="NCBI Taxonomy" id="2202420"/>
    <lineage>
        <taxon>Bacteria</taxon>
        <taxon>Bacillati</taxon>
        <taxon>Actinomycetota</taxon>
        <taxon>Actinomycetes</taxon>
        <taxon>Micromonosporales</taxon>
        <taxon>Micromonosporaceae</taxon>
        <taxon>Micromonospora</taxon>
    </lineage>
</organism>
<evidence type="ECO:0000313" key="2">
    <source>
        <dbReference type="Proteomes" id="UP001290101"/>
    </source>
</evidence>